<protein>
    <recommendedName>
        <fullName evidence="3">F-box domain-containing protein</fullName>
    </recommendedName>
</protein>
<reference evidence="1" key="5">
    <citation type="journal article" date="2021" name="G3 (Bethesda)">
        <title>Aegilops tauschii genome assembly Aet v5.0 features greater sequence contiguity and improved annotation.</title>
        <authorList>
            <person name="Wang L."/>
            <person name="Zhu T."/>
            <person name="Rodriguez J.C."/>
            <person name="Deal K.R."/>
            <person name="Dubcovsky J."/>
            <person name="McGuire P.E."/>
            <person name="Lux T."/>
            <person name="Spannagl M."/>
            <person name="Mayer K.F.X."/>
            <person name="Baldrich P."/>
            <person name="Meyers B.C."/>
            <person name="Huo N."/>
            <person name="Gu Y.Q."/>
            <person name="Zhou H."/>
            <person name="Devos K.M."/>
            <person name="Bennetzen J.L."/>
            <person name="Unver T."/>
            <person name="Budak H."/>
            <person name="Gulick P.J."/>
            <person name="Galiba G."/>
            <person name="Kalapos B."/>
            <person name="Nelson D.R."/>
            <person name="Li P."/>
            <person name="You F.M."/>
            <person name="Luo M.C."/>
            <person name="Dvorak J."/>
        </authorList>
    </citation>
    <scope>NUCLEOTIDE SEQUENCE [LARGE SCALE GENOMIC DNA]</scope>
    <source>
        <strain evidence="1">cv. AL8/78</strain>
    </source>
</reference>
<dbReference type="SUPFAM" id="SSF81383">
    <property type="entry name" value="F-box domain"/>
    <property type="match status" value="1"/>
</dbReference>
<keyword evidence="2" id="KW-1185">Reference proteome</keyword>
<evidence type="ECO:0008006" key="3">
    <source>
        <dbReference type="Google" id="ProtNLM"/>
    </source>
</evidence>
<evidence type="ECO:0000313" key="2">
    <source>
        <dbReference type="Proteomes" id="UP000015105"/>
    </source>
</evidence>
<dbReference type="EnsemblPlants" id="AET1Gv20976500.4">
    <property type="protein sequence ID" value="AET1Gv20976500.4"/>
    <property type="gene ID" value="AET1Gv20976500"/>
</dbReference>
<reference evidence="1" key="4">
    <citation type="submission" date="2019-03" db="UniProtKB">
        <authorList>
            <consortium name="EnsemblPlants"/>
        </authorList>
    </citation>
    <scope>IDENTIFICATION</scope>
</reference>
<dbReference type="AlphaFoldDB" id="A0A452ZYT0"/>
<accession>A0A452ZYT0</accession>
<organism evidence="1 2">
    <name type="scientific">Aegilops tauschii subsp. strangulata</name>
    <name type="common">Goatgrass</name>
    <dbReference type="NCBI Taxonomy" id="200361"/>
    <lineage>
        <taxon>Eukaryota</taxon>
        <taxon>Viridiplantae</taxon>
        <taxon>Streptophyta</taxon>
        <taxon>Embryophyta</taxon>
        <taxon>Tracheophyta</taxon>
        <taxon>Spermatophyta</taxon>
        <taxon>Magnoliopsida</taxon>
        <taxon>Liliopsida</taxon>
        <taxon>Poales</taxon>
        <taxon>Poaceae</taxon>
        <taxon>BOP clade</taxon>
        <taxon>Pooideae</taxon>
        <taxon>Triticodae</taxon>
        <taxon>Triticeae</taxon>
        <taxon>Triticinae</taxon>
        <taxon>Aegilops</taxon>
    </lineage>
</organism>
<dbReference type="Gramene" id="AET1Gv20976500.4">
    <property type="protein sequence ID" value="AET1Gv20976500.4"/>
    <property type="gene ID" value="AET1Gv20976500"/>
</dbReference>
<reference evidence="2" key="1">
    <citation type="journal article" date="2014" name="Science">
        <title>Ancient hybridizations among the ancestral genomes of bread wheat.</title>
        <authorList>
            <consortium name="International Wheat Genome Sequencing Consortium,"/>
            <person name="Marcussen T."/>
            <person name="Sandve S.R."/>
            <person name="Heier L."/>
            <person name="Spannagl M."/>
            <person name="Pfeifer M."/>
            <person name="Jakobsen K.S."/>
            <person name="Wulff B.B."/>
            <person name="Steuernagel B."/>
            <person name="Mayer K.F."/>
            <person name="Olsen O.A."/>
        </authorList>
    </citation>
    <scope>NUCLEOTIDE SEQUENCE [LARGE SCALE GENOMIC DNA]</scope>
    <source>
        <strain evidence="2">cv. AL8/78</strain>
    </source>
</reference>
<reference evidence="2" key="2">
    <citation type="journal article" date="2017" name="Nat. Plants">
        <title>The Aegilops tauschii genome reveals multiple impacts of transposons.</title>
        <authorList>
            <person name="Zhao G."/>
            <person name="Zou C."/>
            <person name="Li K."/>
            <person name="Wang K."/>
            <person name="Li T."/>
            <person name="Gao L."/>
            <person name="Zhang X."/>
            <person name="Wang H."/>
            <person name="Yang Z."/>
            <person name="Liu X."/>
            <person name="Jiang W."/>
            <person name="Mao L."/>
            <person name="Kong X."/>
            <person name="Jiao Y."/>
            <person name="Jia J."/>
        </authorList>
    </citation>
    <scope>NUCLEOTIDE SEQUENCE [LARGE SCALE GENOMIC DNA]</scope>
    <source>
        <strain evidence="2">cv. AL8/78</strain>
    </source>
</reference>
<proteinExistence type="predicted"/>
<dbReference type="Proteomes" id="UP000015105">
    <property type="component" value="Chromosome 1D"/>
</dbReference>
<sequence>PSTSTICQSVNRICVRFFHQQNNGHYSARSYARPDQNPTSSAPQILLYRHGRELQDDAVQEILFRCSTACKRWRELVADPSFLRRRWPADAPRSSSIFGFFAPQLLPRSWIIGSHFFLCQMFTINLGHR</sequence>
<evidence type="ECO:0000313" key="1">
    <source>
        <dbReference type="EnsemblPlants" id="AET1Gv20976500.4"/>
    </source>
</evidence>
<reference evidence="1" key="3">
    <citation type="journal article" date="2017" name="Nature">
        <title>Genome sequence of the progenitor of the wheat D genome Aegilops tauschii.</title>
        <authorList>
            <person name="Luo M.C."/>
            <person name="Gu Y.Q."/>
            <person name="Puiu D."/>
            <person name="Wang H."/>
            <person name="Twardziok S.O."/>
            <person name="Deal K.R."/>
            <person name="Huo N."/>
            <person name="Zhu T."/>
            <person name="Wang L."/>
            <person name="Wang Y."/>
            <person name="McGuire P.E."/>
            <person name="Liu S."/>
            <person name="Long H."/>
            <person name="Ramasamy R.K."/>
            <person name="Rodriguez J.C."/>
            <person name="Van S.L."/>
            <person name="Yuan L."/>
            <person name="Wang Z."/>
            <person name="Xia Z."/>
            <person name="Xiao L."/>
            <person name="Anderson O.D."/>
            <person name="Ouyang S."/>
            <person name="Liang Y."/>
            <person name="Zimin A.V."/>
            <person name="Pertea G."/>
            <person name="Qi P."/>
            <person name="Bennetzen J.L."/>
            <person name="Dai X."/>
            <person name="Dawson M.W."/>
            <person name="Muller H.G."/>
            <person name="Kugler K."/>
            <person name="Rivarola-Duarte L."/>
            <person name="Spannagl M."/>
            <person name="Mayer K.F.X."/>
            <person name="Lu F.H."/>
            <person name="Bevan M.W."/>
            <person name="Leroy P."/>
            <person name="Li P."/>
            <person name="You F.M."/>
            <person name="Sun Q."/>
            <person name="Liu Z."/>
            <person name="Lyons E."/>
            <person name="Wicker T."/>
            <person name="Salzberg S.L."/>
            <person name="Devos K.M."/>
            <person name="Dvorak J."/>
        </authorList>
    </citation>
    <scope>NUCLEOTIDE SEQUENCE [LARGE SCALE GENOMIC DNA]</scope>
    <source>
        <strain evidence="1">cv. AL8/78</strain>
    </source>
</reference>
<dbReference type="InterPro" id="IPR036047">
    <property type="entry name" value="F-box-like_dom_sf"/>
</dbReference>
<name>A0A452ZYT0_AEGTS</name>